<proteinExistence type="predicted"/>
<dbReference type="OrthoDB" id="5873364at2759"/>
<evidence type="ECO:0000313" key="2">
    <source>
        <dbReference type="Proteomes" id="UP000024635"/>
    </source>
</evidence>
<accession>A0A016TPG4</accession>
<organism evidence="1 2">
    <name type="scientific">Ancylostoma ceylanicum</name>
    <dbReference type="NCBI Taxonomy" id="53326"/>
    <lineage>
        <taxon>Eukaryota</taxon>
        <taxon>Metazoa</taxon>
        <taxon>Ecdysozoa</taxon>
        <taxon>Nematoda</taxon>
        <taxon>Chromadorea</taxon>
        <taxon>Rhabditida</taxon>
        <taxon>Rhabditina</taxon>
        <taxon>Rhabditomorpha</taxon>
        <taxon>Strongyloidea</taxon>
        <taxon>Ancylostomatidae</taxon>
        <taxon>Ancylostomatinae</taxon>
        <taxon>Ancylostoma</taxon>
    </lineage>
</organism>
<keyword evidence="2" id="KW-1185">Reference proteome</keyword>
<protein>
    <submittedName>
        <fullName evidence="1">Uncharacterized protein</fullName>
    </submittedName>
</protein>
<reference evidence="2" key="1">
    <citation type="journal article" date="2015" name="Nat. Genet.">
        <title>The genome and transcriptome of the zoonotic hookworm Ancylostoma ceylanicum identify infection-specific gene families.</title>
        <authorList>
            <person name="Schwarz E.M."/>
            <person name="Hu Y."/>
            <person name="Antoshechkin I."/>
            <person name="Miller M.M."/>
            <person name="Sternberg P.W."/>
            <person name="Aroian R.V."/>
        </authorList>
    </citation>
    <scope>NUCLEOTIDE SEQUENCE</scope>
    <source>
        <strain evidence="2">HY135</strain>
    </source>
</reference>
<dbReference type="EMBL" id="JARK01001423">
    <property type="protein sequence ID" value="EYC04591.1"/>
    <property type="molecule type" value="Genomic_DNA"/>
</dbReference>
<comment type="caution">
    <text evidence="1">The sequence shown here is derived from an EMBL/GenBank/DDBJ whole genome shotgun (WGS) entry which is preliminary data.</text>
</comment>
<gene>
    <name evidence="1" type="primary">Acey_s0087.g2101</name>
    <name evidence="1" type="ORF">Y032_0087g2101</name>
</gene>
<name>A0A016TPG4_9BILA</name>
<evidence type="ECO:0000313" key="1">
    <source>
        <dbReference type="EMBL" id="EYC04591.1"/>
    </source>
</evidence>
<dbReference type="Proteomes" id="UP000024635">
    <property type="component" value="Unassembled WGS sequence"/>
</dbReference>
<sequence>MASASTSSESCSPDEELVRDAALCLRSFHGTKDFIPYSKFCERFKKNSGYSIKEFLQNCEYTFADVMEKVSKTTRTKCEYDAEQKMIKLIPEKTSISGNQLIFSAPANLTGFPIFHPRSPFIPLHTLNPYAPAFVPQPQMVMLPRAPFIAGSHPAITVGGVPTFHQMCPATPPMTPVLSANPDCPIGSAITNDGDDPEIVREQPSTFLSFPFLALSRQHPSKCLTPSLGANSGKHPQVFKDHKNGDLLAKKLESQSRTHLLINVLMLGRCACLRGRGHLRKRVYHLGDGTQGHQEVQRIHVGFENLQRGYVFYVHQSQEI</sequence>
<dbReference type="AlphaFoldDB" id="A0A016TPG4"/>